<evidence type="ECO:0000313" key="3">
    <source>
        <dbReference type="Proteomes" id="UP001302126"/>
    </source>
</evidence>
<keyword evidence="3" id="KW-1185">Reference proteome</keyword>
<dbReference type="Pfam" id="PF00067">
    <property type="entry name" value="p450"/>
    <property type="match status" value="1"/>
</dbReference>
<evidence type="ECO:0000256" key="1">
    <source>
        <dbReference type="SAM" id="Phobius"/>
    </source>
</evidence>
<dbReference type="InterPro" id="IPR001128">
    <property type="entry name" value="Cyt_P450"/>
</dbReference>
<dbReference type="InterPro" id="IPR053007">
    <property type="entry name" value="CYP450_monoxygenase_sec-met"/>
</dbReference>
<dbReference type="GO" id="GO:0005506">
    <property type="term" value="F:iron ion binding"/>
    <property type="evidence" value="ECO:0007669"/>
    <property type="project" value="InterPro"/>
</dbReference>
<keyword evidence="1" id="KW-1133">Transmembrane helix</keyword>
<dbReference type="GO" id="GO:0020037">
    <property type="term" value="F:heme binding"/>
    <property type="evidence" value="ECO:0007669"/>
    <property type="project" value="InterPro"/>
</dbReference>
<comment type="caution">
    <text evidence="2">The sequence shown here is derived from an EMBL/GenBank/DDBJ whole genome shotgun (WGS) entry which is preliminary data.</text>
</comment>
<gene>
    <name evidence="2" type="ORF">QBC35DRAFT_438578</name>
</gene>
<reference evidence="2" key="1">
    <citation type="journal article" date="2023" name="Mol. Phylogenet. Evol.">
        <title>Genome-scale phylogeny and comparative genomics of the fungal order Sordariales.</title>
        <authorList>
            <person name="Hensen N."/>
            <person name="Bonometti L."/>
            <person name="Westerberg I."/>
            <person name="Brannstrom I.O."/>
            <person name="Guillou S."/>
            <person name="Cros-Aarteil S."/>
            <person name="Calhoun S."/>
            <person name="Haridas S."/>
            <person name="Kuo A."/>
            <person name="Mondo S."/>
            <person name="Pangilinan J."/>
            <person name="Riley R."/>
            <person name="LaButti K."/>
            <person name="Andreopoulos B."/>
            <person name="Lipzen A."/>
            <person name="Chen C."/>
            <person name="Yan M."/>
            <person name="Daum C."/>
            <person name="Ng V."/>
            <person name="Clum A."/>
            <person name="Steindorff A."/>
            <person name="Ohm R.A."/>
            <person name="Martin F."/>
            <person name="Silar P."/>
            <person name="Natvig D.O."/>
            <person name="Lalanne C."/>
            <person name="Gautier V."/>
            <person name="Ament-Velasquez S.L."/>
            <person name="Kruys A."/>
            <person name="Hutchinson M.I."/>
            <person name="Powell A.J."/>
            <person name="Barry K."/>
            <person name="Miller A.N."/>
            <person name="Grigoriev I.V."/>
            <person name="Debuchy R."/>
            <person name="Gladieux P."/>
            <person name="Hiltunen Thoren M."/>
            <person name="Johannesson H."/>
        </authorList>
    </citation>
    <scope>NUCLEOTIDE SEQUENCE</scope>
    <source>
        <strain evidence="2">PSN309</strain>
    </source>
</reference>
<dbReference type="PANTHER" id="PTHR47582">
    <property type="entry name" value="P450, PUTATIVE (EUROFUNG)-RELATED"/>
    <property type="match status" value="1"/>
</dbReference>
<evidence type="ECO:0000313" key="2">
    <source>
        <dbReference type="EMBL" id="KAK4185846.1"/>
    </source>
</evidence>
<dbReference type="CDD" id="cd11040">
    <property type="entry name" value="CYP7_CYP8-like"/>
    <property type="match status" value="1"/>
</dbReference>
<keyword evidence="1" id="KW-0812">Transmembrane</keyword>
<proteinExistence type="predicted"/>
<organism evidence="2 3">
    <name type="scientific">Podospora australis</name>
    <dbReference type="NCBI Taxonomy" id="1536484"/>
    <lineage>
        <taxon>Eukaryota</taxon>
        <taxon>Fungi</taxon>
        <taxon>Dikarya</taxon>
        <taxon>Ascomycota</taxon>
        <taxon>Pezizomycotina</taxon>
        <taxon>Sordariomycetes</taxon>
        <taxon>Sordariomycetidae</taxon>
        <taxon>Sordariales</taxon>
        <taxon>Podosporaceae</taxon>
        <taxon>Podospora</taxon>
    </lineage>
</organism>
<dbReference type="EMBL" id="MU864438">
    <property type="protein sequence ID" value="KAK4185846.1"/>
    <property type="molecule type" value="Genomic_DNA"/>
</dbReference>
<name>A0AAN6WPZ8_9PEZI</name>
<dbReference type="PANTHER" id="PTHR47582:SF1">
    <property type="entry name" value="P450, PUTATIVE (EUROFUNG)-RELATED"/>
    <property type="match status" value="1"/>
</dbReference>
<dbReference type="InterPro" id="IPR036396">
    <property type="entry name" value="Cyt_P450_sf"/>
</dbReference>
<feature type="transmembrane region" description="Helical" evidence="1">
    <location>
        <begin position="38"/>
        <end position="58"/>
    </location>
</feature>
<sequence>MLREILLGIGGVILGAYVLEFLYSCSDDSREPKRVRPTIPIPIIGHILGFWIHGFDYYDVLNKRNKNLEIYTIGILGFKVYVTHAMRLTNIMQKCKTISLRPFIRTANKIHGQISDDADSIFDGELVEVFSNRTKEAFAPGPHMDEQNLRMGEESIVEVADLLSGKSDEFDLFEWSKHVIVSATGASLFGTDHPFKDPEIAEAMWIWDDFRPAHIFGIDPLRTGYKAREKVVEAMRKYFRNMPSDASKVIKERQRILLEGGVPEEDTYKIQSTLSNAYFNTIPTLYWTIYEIYSRPALLEAIRQEIRERAMVKSEHGEFVLDIAILQTQCQLLLSAYQETQRMRHAQVAFRMMLEDTMVDQYLLKKGHHLHLAAKPVHLDPVLWGQHVNHFDPYRFVPAAATANGNGETKTKTSARPKILPTSFLPWGAAPWLCPARQFATTEILIIVALLALQCDLEPADGMGWEENPAVERPKIATLSNPVKNARLRITKRADGLGTWKVLIGKSKARISLASG</sequence>
<dbReference type="AlphaFoldDB" id="A0AAN6WPZ8"/>
<dbReference type="GO" id="GO:0016705">
    <property type="term" value="F:oxidoreductase activity, acting on paired donors, with incorporation or reduction of molecular oxygen"/>
    <property type="evidence" value="ECO:0007669"/>
    <property type="project" value="InterPro"/>
</dbReference>
<dbReference type="Proteomes" id="UP001302126">
    <property type="component" value="Unassembled WGS sequence"/>
</dbReference>
<keyword evidence="1" id="KW-0472">Membrane</keyword>
<feature type="transmembrane region" description="Helical" evidence="1">
    <location>
        <begin position="70"/>
        <end position="89"/>
    </location>
</feature>
<feature type="transmembrane region" description="Helical" evidence="1">
    <location>
        <begin position="6"/>
        <end position="26"/>
    </location>
</feature>
<dbReference type="GO" id="GO:0004497">
    <property type="term" value="F:monooxygenase activity"/>
    <property type="evidence" value="ECO:0007669"/>
    <property type="project" value="InterPro"/>
</dbReference>
<dbReference type="Gene3D" id="1.10.630.10">
    <property type="entry name" value="Cytochrome P450"/>
    <property type="match status" value="1"/>
</dbReference>
<dbReference type="SUPFAM" id="SSF48264">
    <property type="entry name" value="Cytochrome P450"/>
    <property type="match status" value="1"/>
</dbReference>
<accession>A0AAN6WPZ8</accession>
<protein>
    <submittedName>
        <fullName evidence="2">Cytochrome P450</fullName>
    </submittedName>
</protein>
<reference evidence="2" key="2">
    <citation type="submission" date="2023-05" db="EMBL/GenBank/DDBJ databases">
        <authorList>
            <consortium name="Lawrence Berkeley National Laboratory"/>
            <person name="Steindorff A."/>
            <person name="Hensen N."/>
            <person name="Bonometti L."/>
            <person name="Westerberg I."/>
            <person name="Brannstrom I.O."/>
            <person name="Guillou S."/>
            <person name="Cros-Aarteil S."/>
            <person name="Calhoun S."/>
            <person name="Haridas S."/>
            <person name="Kuo A."/>
            <person name="Mondo S."/>
            <person name="Pangilinan J."/>
            <person name="Riley R."/>
            <person name="Labutti K."/>
            <person name="Andreopoulos B."/>
            <person name="Lipzen A."/>
            <person name="Chen C."/>
            <person name="Yanf M."/>
            <person name="Daum C."/>
            <person name="Ng V."/>
            <person name="Clum A."/>
            <person name="Ohm R."/>
            <person name="Martin F."/>
            <person name="Silar P."/>
            <person name="Natvig D."/>
            <person name="Lalanne C."/>
            <person name="Gautier V."/>
            <person name="Ament-Velasquez S.L."/>
            <person name="Kruys A."/>
            <person name="Hutchinson M.I."/>
            <person name="Powell A.J."/>
            <person name="Barry K."/>
            <person name="Miller A.N."/>
            <person name="Grigoriev I.V."/>
            <person name="Debuchy R."/>
            <person name="Gladieux P."/>
            <person name="Thoren M.H."/>
            <person name="Johannesson H."/>
        </authorList>
    </citation>
    <scope>NUCLEOTIDE SEQUENCE</scope>
    <source>
        <strain evidence="2">PSN309</strain>
    </source>
</reference>